<feature type="compositionally biased region" description="Acidic residues" evidence="1">
    <location>
        <begin position="46"/>
        <end position="78"/>
    </location>
</feature>
<feature type="compositionally biased region" description="Low complexity" evidence="1">
    <location>
        <begin position="827"/>
        <end position="850"/>
    </location>
</feature>
<protein>
    <submittedName>
        <fullName evidence="2">Uncharacterized protein</fullName>
    </submittedName>
</protein>
<organism evidence="2 3">
    <name type="scientific">Pyronema omphalodes (strain CBS 100304)</name>
    <name type="common">Pyronema confluens</name>
    <dbReference type="NCBI Taxonomy" id="1076935"/>
    <lineage>
        <taxon>Eukaryota</taxon>
        <taxon>Fungi</taxon>
        <taxon>Dikarya</taxon>
        <taxon>Ascomycota</taxon>
        <taxon>Pezizomycotina</taxon>
        <taxon>Pezizomycetes</taxon>
        <taxon>Pezizales</taxon>
        <taxon>Pyronemataceae</taxon>
        <taxon>Pyronema</taxon>
    </lineage>
</organism>
<gene>
    <name evidence="2" type="ORF">PCON_05998</name>
</gene>
<proteinExistence type="predicted"/>
<accession>U4KX95</accession>
<evidence type="ECO:0000313" key="2">
    <source>
        <dbReference type="EMBL" id="CCX06411.1"/>
    </source>
</evidence>
<name>U4KX95_PYROM</name>
<evidence type="ECO:0000313" key="3">
    <source>
        <dbReference type="Proteomes" id="UP000018144"/>
    </source>
</evidence>
<dbReference type="Proteomes" id="UP000018144">
    <property type="component" value="Unassembled WGS sequence"/>
</dbReference>
<dbReference type="AlphaFoldDB" id="U4KX95"/>
<feature type="compositionally biased region" description="Polar residues" evidence="1">
    <location>
        <begin position="912"/>
        <end position="925"/>
    </location>
</feature>
<feature type="region of interest" description="Disordered" evidence="1">
    <location>
        <begin position="818"/>
        <end position="970"/>
    </location>
</feature>
<feature type="compositionally biased region" description="Basic residues" evidence="1">
    <location>
        <begin position="886"/>
        <end position="902"/>
    </location>
</feature>
<dbReference type="EMBL" id="HF935288">
    <property type="protein sequence ID" value="CCX06411.1"/>
    <property type="molecule type" value="Genomic_DNA"/>
</dbReference>
<feature type="compositionally biased region" description="Polar residues" evidence="1">
    <location>
        <begin position="933"/>
        <end position="947"/>
    </location>
</feature>
<dbReference type="OrthoDB" id="10371817at2759"/>
<feature type="region of interest" description="Disordered" evidence="1">
    <location>
        <begin position="1"/>
        <end position="89"/>
    </location>
</feature>
<keyword evidence="3" id="KW-1185">Reference proteome</keyword>
<sequence length="970" mass="106047">MVRRSGRKVQPTSSRTGPPESILHARVGALVAMAPRANDSQVGQSSDDEGPAPEELSEYDSEESEYQDESEESEEDEKVETMTSDSSGFFEQSPQQYAELLAAGVVTNGESVFPPVDLLLPPLMFSTTRIIMPAPHHHKSHPHHPGFIDDLYSKEIPPIGAELNLLQDADPQENVFFNEQGMAGINPDIYGMGMQGGSWDEFLFEQVPPQAALSIDDFDTQGNFIAPNSQNQAFRQNYHSDIFPGTFNPNSQFAGNDLGINYGATLDDNLDINYEATFLDNLGINYNDATFNNNLGFDYGAPLDENLGIDYNSILNYNAGLGIQEDLLNLNSNMQEGTDELQHDVTAGVLNNNQGNVSAVLDNGLQAVDGIGNKFTDDQTFNPVDHSVPVVNDFAGATNSIHQDVNAIDDFGSEFDDVDNFTQQHDAVDTSRGSSPIFDQPIDTAVGLDNSQRVIASDTKVVPYNESNNQNDDTAIVPSQQVNTGMSEWEFVTATQRRVKDLVDAKGCNITHLMMHILHHGTLTFGPTHSNDLVSFVMGRNMCTRAKDIGQNTEPQVPDYVVTWFNSLCEKIAESTWEPHLGQFVHPSVPVIHGNPYIDTAPFEVQAALGGLKGRNVDANGQPIRPMSVMDRSGQPKLSSGKFPADINQRGDQNIVSIRHTVYGNPPPREPRLKKIDYNINPYIVVVGGTHETSLAYDIWPNETKELHRCSVCEFKDTSPKTMQRHIVDHRGWIQCPWNNVTGAHACQTGEMPVAPRLFCRWDKFEEHVNERHPTVGPKFTEKMHPTMFAIYVRHLFRGAQPQPGKLRSSRGRIVADVAEADDDSSAADTSAGDITMSTDAGDTTGDITDNSIIPESPVASGTPASGTPATKGRKPAAPKAPRTPRATKPRTPAKSRAKPGPKGKNAEVSVGESTTTQDSDTSMVESEVGDVSNVTDASVASNVSTSNKRKHQHDDDETDDVNNKKVRAA</sequence>
<evidence type="ECO:0000256" key="1">
    <source>
        <dbReference type="SAM" id="MobiDB-lite"/>
    </source>
</evidence>
<reference evidence="2 3" key="1">
    <citation type="journal article" date="2013" name="PLoS Genet.">
        <title>The genome and development-dependent transcriptomes of Pyronema confluens: a window into fungal evolution.</title>
        <authorList>
            <person name="Traeger S."/>
            <person name="Altegoer F."/>
            <person name="Freitag M."/>
            <person name="Gabaldon T."/>
            <person name="Kempken F."/>
            <person name="Kumar A."/>
            <person name="Marcet-Houben M."/>
            <person name="Poggeler S."/>
            <person name="Stajich J.E."/>
            <person name="Nowrousian M."/>
        </authorList>
    </citation>
    <scope>NUCLEOTIDE SEQUENCE [LARGE SCALE GENOMIC DNA]</scope>
    <source>
        <strain evidence="3">CBS 100304</strain>
        <tissue evidence="2">Vegetative mycelium</tissue>
    </source>
</reference>